<evidence type="ECO:0000259" key="7">
    <source>
        <dbReference type="Pfam" id="PF03775"/>
    </source>
</evidence>
<dbReference type="Proteomes" id="UP000831880">
    <property type="component" value="Chromosome"/>
</dbReference>
<dbReference type="PANTHER" id="PTHR34108:SF1">
    <property type="entry name" value="SEPTUM SITE-DETERMINING PROTEIN MINC"/>
    <property type="match status" value="1"/>
</dbReference>
<evidence type="ECO:0000256" key="4">
    <source>
        <dbReference type="ARBA" id="ARBA00023306"/>
    </source>
</evidence>
<dbReference type="SUPFAM" id="SSF63848">
    <property type="entry name" value="Cell-division inhibitor MinC, C-terminal domain"/>
    <property type="match status" value="1"/>
</dbReference>
<comment type="similarity">
    <text evidence="1 6">Belongs to the MinC family.</text>
</comment>
<accession>A0ABY4H149</accession>
<evidence type="ECO:0000256" key="3">
    <source>
        <dbReference type="ARBA" id="ARBA00023210"/>
    </source>
</evidence>
<evidence type="ECO:0000259" key="8">
    <source>
        <dbReference type="Pfam" id="PF22642"/>
    </source>
</evidence>
<dbReference type="Pfam" id="PF22642">
    <property type="entry name" value="MinC_N_1"/>
    <property type="match status" value="1"/>
</dbReference>
<dbReference type="PANTHER" id="PTHR34108">
    <property type="entry name" value="SEPTUM SITE-DETERMINING PROTEIN MINC"/>
    <property type="match status" value="1"/>
</dbReference>
<dbReference type="HAMAP" id="MF_00267">
    <property type="entry name" value="MinC"/>
    <property type="match status" value="1"/>
</dbReference>
<evidence type="ECO:0000256" key="1">
    <source>
        <dbReference type="ARBA" id="ARBA00006291"/>
    </source>
</evidence>
<sequence length="228" mass="25349">MVSNSQLVTIKGTRDGLTLHLNDQCSFKSIVNELEQKLSMNGLDHDEPMIRVTIQLGKRYLSNQQQEALREVIRERQNLVVESIDSEVITKEEALAWKEDTEITPVVRTIRSGQVVETRGDMLLIGDVNPGGEVLATGNIFIMGSMRGMAHAGIHGDNKAIVAASYMKPNQLRIADQLSQAPNYESEGVYMSCGFIDAGEGDIRIAPLHEVTRRRPDLASFERRMLNG</sequence>
<protein>
    <recommendedName>
        <fullName evidence="6">Probable septum site-determining protein MinC</fullName>
    </recommendedName>
</protein>
<dbReference type="Pfam" id="PF03775">
    <property type="entry name" value="MinC_C"/>
    <property type="match status" value="1"/>
</dbReference>
<keyword evidence="3 6" id="KW-0717">Septation</keyword>
<evidence type="ECO:0000256" key="6">
    <source>
        <dbReference type="HAMAP-Rule" id="MF_00267"/>
    </source>
</evidence>
<name>A0ABY4H149_9BACI</name>
<dbReference type="NCBIfam" id="TIGR01222">
    <property type="entry name" value="minC"/>
    <property type="match status" value="1"/>
</dbReference>
<comment type="subunit">
    <text evidence="5 6">Interacts with MinD and FtsZ.</text>
</comment>
<dbReference type="Gene3D" id="3.30.160.540">
    <property type="match status" value="1"/>
</dbReference>
<dbReference type="InterPro" id="IPR055219">
    <property type="entry name" value="MinC_N_1"/>
</dbReference>
<feature type="domain" description="Septum site-determining protein MinC N-terminal" evidence="8">
    <location>
        <begin position="8"/>
        <end position="84"/>
    </location>
</feature>
<evidence type="ECO:0000256" key="2">
    <source>
        <dbReference type="ARBA" id="ARBA00022618"/>
    </source>
</evidence>
<dbReference type="InterPro" id="IPR036145">
    <property type="entry name" value="MinC_C_sf"/>
</dbReference>
<evidence type="ECO:0000313" key="9">
    <source>
        <dbReference type="EMBL" id="UOQ93869.1"/>
    </source>
</evidence>
<gene>
    <name evidence="6 9" type="primary">minC</name>
    <name evidence="9" type="ORF">MUO14_02445</name>
</gene>
<organism evidence="9 10">
    <name type="scientific">Halobacillus shinanisalinarum</name>
    <dbReference type="NCBI Taxonomy" id="2932258"/>
    <lineage>
        <taxon>Bacteria</taxon>
        <taxon>Bacillati</taxon>
        <taxon>Bacillota</taxon>
        <taxon>Bacilli</taxon>
        <taxon>Bacillales</taxon>
        <taxon>Bacillaceae</taxon>
        <taxon>Halobacillus</taxon>
    </lineage>
</organism>
<evidence type="ECO:0000256" key="5">
    <source>
        <dbReference type="ARBA" id="ARBA00046874"/>
    </source>
</evidence>
<dbReference type="Gene3D" id="2.160.20.70">
    <property type="match status" value="1"/>
</dbReference>
<feature type="domain" description="Septum formation inhibitor MinC C-terminal" evidence="7">
    <location>
        <begin position="108"/>
        <end position="205"/>
    </location>
</feature>
<keyword evidence="2 6" id="KW-0132">Cell division</keyword>
<dbReference type="InterPro" id="IPR016098">
    <property type="entry name" value="CAP/MinC_C"/>
</dbReference>
<keyword evidence="4 6" id="KW-0131">Cell cycle</keyword>
<proteinExistence type="inferred from homology"/>
<dbReference type="EMBL" id="CP095074">
    <property type="protein sequence ID" value="UOQ93869.1"/>
    <property type="molecule type" value="Genomic_DNA"/>
</dbReference>
<dbReference type="InterPro" id="IPR013033">
    <property type="entry name" value="MinC"/>
</dbReference>
<reference evidence="9 10" key="1">
    <citation type="submission" date="2022-04" db="EMBL/GenBank/DDBJ databases">
        <title>Halobacillus sp. isolated from saltern.</title>
        <authorList>
            <person name="Won M."/>
            <person name="Lee C.-M."/>
            <person name="Woen H.-Y."/>
            <person name="Kwon S.-W."/>
        </authorList>
    </citation>
    <scope>NUCLEOTIDE SEQUENCE [LARGE SCALE GENOMIC DNA]</scope>
    <source>
        <strain evidence="9 10">SSTM10-2</strain>
    </source>
</reference>
<keyword evidence="10" id="KW-1185">Reference proteome</keyword>
<dbReference type="InterPro" id="IPR005526">
    <property type="entry name" value="Septum_form_inhib_MinC_C"/>
</dbReference>
<evidence type="ECO:0000313" key="10">
    <source>
        <dbReference type="Proteomes" id="UP000831880"/>
    </source>
</evidence>
<comment type="function">
    <text evidence="6">Cell division inhibitor that blocks the formation of polar Z ring septums. Rapidly oscillates between the poles of the cell to destabilize FtsZ filaments that have formed before they mature into polar Z rings. Prevents FtsZ polymerization.</text>
</comment>